<dbReference type="Proteomes" id="UP000248168">
    <property type="component" value="Unassembled WGS sequence"/>
</dbReference>
<reference evidence="4" key="1">
    <citation type="submission" date="2018-04" db="EMBL/GenBank/DDBJ databases">
        <authorList>
            <person name="Lucker S."/>
            <person name="Sakoula D."/>
        </authorList>
    </citation>
    <scope>NUCLEOTIDE SEQUENCE [LARGE SCALE GENOMIC DNA]</scope>
</reference>
<dbReference type="InParanoid" id="A0A330L8L2"/>
<organism evidence="3 4">
    <name type="scientific">Nitrospira lenta</name>
    <dbReference type="NCBI Taxonomy" id="1436998"/>
    <lineage>
        <taxon>Bacteria</taxon>
        <taxon>Pseudomonadati</taxon>
        <taxon>Nitrospirota</taxon>
        <taxon>Nitrospiria</taxon>
        <taxon>Nitrospirales</taxon>
        <taxon>Nitrospiraceae</taxon>
        <taxon>Nitrospira</taxon>
    </lineage>
</organism>
<evidence type="ECO:0000313" key="4">
    <source>
        <dbReference type="Proteomes" id="UP000248168"/>
    </source>
</evidence>
<dbReference type="Gene3D" id="1.20.1600.10">
    <property type="entry name" value="Outer membrane efflux proteins (OEP)"/>
    <property type="match status" value="1"/>
</dbReference>
<dbReference type="PANTHER" id="PTHR30203:SF24">
    <property type="entry name" value="BLR4935 PROTEIN"/>
    <property type="match status" value="1"/>
</dbReference>
<comment type="similarity">
    <text evidence="1">Belongs to the outer membrane factor (OMF) (TC 1.B.17) family.</text>
</comment>
<dbReference type="AlphaFoldDB" id="A0A330L8L2"/>
<sequence>MSPRIFLFGFILCGLAGRTQIAWPAEVAASIYSLTDILSLAVEHSPTLAGAEGLLKQRHGQQIAAGAYPNPSISGTAGRGAIRDPSTGTRITERTVSIEQPLEWIGKRQARQDAANAGVAGADAALEETRLTLLADVKVAFYSVLFAQRDAELAAQNVAMVEEVLRTVKARVAAGEATSFDTMKAGVEAQKARKEVARAQNALIVARTRLNTLTAGSLGKQFSIQGDFLSPRQEMDIDRLTPRAVEQHPTVRRVAKLAEQAEHTVQLERESRVPNLSVQGSYHREAGDESLIAGLSLSLPLWYRRQGEIEAALGAKYRADAERLLAKHELEQAITQHTQDARTAQDQLQVFETGLLKQAEQTLTVARTSFRQGAASLLDVLDAQRVYRQTLLEYAQVRADLSIALVRLERSLGAPL</sequence>
<dbReference type="RefSeq" id="WP_121990260.1">
    <property type="nucleotide sequence ID" value="NZ_OUNR01000018.1"/>
</dbReference>
<evidence type="ECO:0000256" key="2">
    <source>
        <dbReference type="SAM" id="MobiDB-lite"/>
    </source>
</evidence>
<name>A0A330L8L2_9BACT</name>
<dbReference type="OrthoDB" id="9772909at2"/>
<dbReference type="InterPro" id="IPR010131">
    <property type="entry name" value="MdtP/NodT-like"/>
</dbReference>
<evidence type="ECO:0000256" key="1">
    <source>
        <dbReference type="ARBA" id="ARBA00007613"/>
    </source>
</evidence>
<feature type="region of interest" description="Disordered" evidence="2">
    <location>
        <begin position="67"/>
        <end position="86"/>
    </location>
</feature>
<accession>A0A330L8L2</accession>
<protein>
    <submittedName>
        <fullName evidence="3">Putative Cation efflux system protein CzcC</fullName>
    </submittedName>
</protein>
<dbReference type="GO" id="GO:0015562">
    <property type="term" value="F:efflux transmembrane transporter activity"/>
    <property type="evidence" value="ECO:0007669"/>
    <property type="project" value="InterPro"/>
</dbReference>
<dbReference type="Pfam" id="PF02321">
    <property type="entry name" value="OEP"/>
    <property type="match status" value="2"/>
</dbReference>
<dbReference type="EMBL" id="OUNR01000018">
    <property type="protein sequence ID" value="SPP66040.1"/>
    <property type="molecule type" value="Genomic_DNA"/>
</dbReference>
<dbReference type="SUPFAM" id="SSF56954">
    <property type="entry name" value="Outer membrane efflux proteins (OEP)"/>
    <property type="match status" value="1"/>
</dbReference>
<evidence type="ECO:0000313" key="3">
    <source>
        <dbReference type="EMBL" id="SPP66040.1"/>
    </source>
</evidence>
<keyword evidence="4" id="KW-1185">Reference proteome</keyword>
<dbReference type="PANTHER" id="PTHR30203">
    <property type="entry name" value="OUTER MEMBRANE CATION EFFLUX PROTEIN"/>
    <property type="match status" value="1"/>
</dbReference>
<dbReference type="InterPro" id="IPR003423">
    <property type="entry name" value="OMP_efflux"/>
</dbReference>
<gene>
    <name evidence="3" type="ORF">NITLEN_50080</name>
</gene>
<proteinExistence type="inferred from homology"/>